<protein>
    <submittedName>
        <fullName evidence="2">Uncharacterized protein</fullName>
    </submittedName>
</protein>
<name>A0A645F229_9ZZZZ</name>
<sequence length="204" mass="22883">MGKVVVAHLRFHTAQTGFYAAVYIIGVGQKVPERGRVLQHAEIVTDGLYKVIRHDIGIGENQHGRMQLFYALTFGLRQLEAKVKLRTERAEDTDCNGEERQGKQELSDNRAANRAENGQQPVDGRGHINLPNQSPPFPFQPCKSCEKRLPVEPHGSGLFPAPQLCGYLFIKTADKKNCRAHKQEHGKVSNMNRCHLSFTSGNRQ</sequence>
<proteinExistence type="predicted"/>
<comment type="caution">
    <text evidence="2">The sequence shown here is derived from an EMBL/GenBank/DDBJ whole genome shotgun (WGS) entry which is preliminary data.</text>
</comment>
<dbReference type="AlphaFoldDB" id="A0A645F229"/>
<feature type="region of interest" description="Disordered" evidence="1">
    <location>
        <begin position="87"/>
        <end position="133"/>
    </location>
</feature>
<accession>A0A645F229</accession>
<feature type="compositionally biased region" description="Basic and acidic residues" evidence="1">
    <location>
        <begin position="87"/>
        <end position="113"/>
    </location>
</feature>
<reference evidence="2" key="1">
    <citation type="submission" date="2019-08" db="EMBL/GenBank/DDBJ databases">
        <authorList>
            <person name="Kucharzyk K."/>
            <person name="Murdoch R.W."/>
            <person name="Higgins S."/>
            <person name="Loffler F."/>
        </authorList>
    </citation>
    <scope>NUCLEOTIDE SEQUENCE</scope>
</reference>
<dbReference type="EMBL" id="VSSQ01053722">
    <property type="protein sequence ID" value="MPN07716.1"/>
    <property type="molecule type" value="Genomic_DNA"/>
</dbReference>
<evidence type="ECO:0000313" key="2">
    <source>
        <dbReference type="EMBL" id="MPN07716.1"/>
    </source>
</evidence>
<evidence type="ECO:0000256" key="1">
    <source>
        <dbReference type="SAM" id="MobiDB-lite"/>
    </source>
</evidence>
<organism evidence="2">
    <name type="scientific">bioreactor metagenome</name>
    <dbReference type="NCBI Taxonomy" id="1076179"/>
    <lineage>
        <taxon>unclassified sequences</taxon>
        <taxon>metagenomes</taxon>
        <taxon>ecological metagenomes</taxon>
    </lineage>
</organism>
<gene>
    <name evidence="2" type="ORF">SDC9_154987</name>
</gene>